<evidence type="ECO:0000313" key="1">
    <source>
        <dbReference type="EMBL" id="UJO23688.1"/>
    </source>
</evidence>
<dbReference type="RefSeq" id="XP_047768054.1">
    <property type="nucleotide sequence ID" value="XM_047912026.1"/>
</dbReference>
<proteinExistence type="predicted"/>
<reference evidence="1" key="1">
    <citation type="submission" date="2021-12" db="EMBL/GenBank/DDBJ databases">
        <authorList>
            <person name="Zaccaron A."/>
            <person name="Stergiopoulos I."/>
        </authorList>
    </citation>
    <scope>NUCLEOTIDE SEQUENCE</scope>
    <source>
        <strain evidence="1">Race5_Kim</strain>
    </source>
</reference>
<dbReference type="Proteomes" id="UP000756132">
    <property type="component" value="Chromosome 11"/>
</dbReference>
<accession>A0A9Q8PJM6</accession>
<dbReference type="EMBL" id="CP090173">
    <property type="protein sequence ID" value="UJO23688.1"/>
    <property type="molecule type" value="Genomic_DNA"/>
</dbReference>
<reference evidence="1" key="2">
    <citation type="journal article" date="2022" name="Microb. Genom.">
        <title>A chromosome-scale genome assembly of the tomato pathogen Cladosporium fulvum reveals a compartmentalized genome architecture and the presence of a dispensable chromosome.</title>
        <authorList>
            <person name="Zaccaron A.Z."/>
            <person name="Chen L.H."/>
            <person name="Samaras A."/>
            <person name="Stergiopoulos I."/>
        </authorList>
    </citation>
    <scope>NUCLEOTIDE SEQUENCE</scope>
    <source>
        <strain evidence="1">Race5_Kim</strain>
    </source>
</reference>
<name>A0A9Q8PJM6_PASFU</name>
<organism evidence="1 2">
    <name type="scientific">Passalora fulva</name>
    <name type="common">Tomato leaf mold</name>
    <name type="synonym">Cladosporium fulvum</name>
    <dbReference type="NCBI Taxonomy" id="5499"/>
    <lineage>
        <taxon>Eukaryota</taxon>
        <taxon>Fungi</taxon>
        <taxon>Dikarya</taxon>
        <taxon>Ascomycota</taxon>
        <taxon>Pezizomycotina</taxon>
        <taxon>Dothideomycetes</taxon>
        <taxon>Dothideomycetidae</taxon>
        <taxon>Mycosphaerellales</taxon>
        <taxon>Mycosphaerellaceae</taxon>
        <taxon>Fulvia</taxon>
    </lineage>
</organism>
<gene>
    <name evidence="1" type="ORF">CLAFUR5_12878</name>
</gene>
<evidence type="ECO:0000313" key="2">
    <source>
        <dbReference type="Proteomes" id="UP000756132"/>
    </source>
</evidence>
<sequence length="384" mass="43236">MSTVLELDGTTHVVRYGMQDDKKEMCHVYFFRNGKRFIIDVSGDDVRETPFYDTWRPLIEPFDPKTPAGRNWVEQWRNLATLVITASLQQLRELAPEVTYWITLGDYLHTPSYSLQVVKQDGAQNGVATKISKGPEDIPAYEFRPYGVDMFEGLLDGIPKVNCHQLTVLDCEKNWKVPPRKVHIADGQIARFKGYEKPSKSVESGAMHCYSLDSIKCSLRLHETMQRLSPEPIPGLASVLGIVMDERVEDNGSSESSPKQLLAGILISWTGNDTMWDVVRDVDKADTEDILRRSAAWRTKINNVLNRLHAFGLSFCDSNGTSWINDSSTYIDEKDAAWLTTGSSFVSEPRGGEAHNACVEADMKAVRELFEEWLPAELAKKVGT</sequence>
<dbReference type="GeneID" id="71992756"/>
<keyword evidence="2" id="KW-1185">Reference proteome</keyword>
<dbReference type="KEGG" id="ffu:CLAFUR5_12878"/>
<dbReference type="OrthoDB" id="4224127at2759"/>
<protein>
    <submittedName>
        <fullName evidence="1">Uncharacterized protein</fullName>
    </submittedName>
</protein>
<dbReference type="AlphaFoldDB" id="A0A9Q8PJM6"/>